<dbReference type="AlphaFoldDB" id="X1T6Q8"/>
<evidence type="ECO:0000256" key="1">
    <source>
        <dbReference type="ARBA" id="ARBA00022729"/>
    </source>
</evidence>
<reference evidence="3" key="1">
    <citation type="journal article" date="2014" name="Front. Microbiol.">
        <title>High frequency of phylogenetically diverse reductive dehalogenase-homologous genes in deep subseafloor sedimentary metagenomes.</title>
        <authorList>
            <person name="Kawai M."/>
            <person name="Futagami T."/>
            <person name="Toyoda A."/>
            <person name="Takaki Y."/>
            <person name="Nishi S."/>
            <person name="Hori S."/>
            <person name="Arai W."/>
            <person name="Tsubouchi T."/>
            <person name="Morono Y."/>
            <person name="Uchiyama I."/>
            <person name="Ito T."/>
            <person name="Fujiyama A."/>
            <person name="Inagaki F."/>
            <person name="Takami H."/>
        </authorList>
    </citation>
    <scope>NUCLEOTIDE SEQUENCE</scope>
    <source>
        <strain evidence="3">Expedition CK06-06</strain>
    </source>
</reference>
<comment type="caution">
    <text evidence="3">The sequence shown here is derived from an EMBL/GenBank/DDBJ whole genome shotgun (WGS) entry which is preliminary data.</text>
</comment>
<protein>
    <recommendedName>
        <fullName evidence="2">Leucine-binding protein domain-containing protein</fullName>
    </recommendedName>
</protein>
<sequence>HIKTLLTKDHAACIVMTSTDASVVKQAAELCSQHEVPFFSLSGALPKGKSAPYVYEMLDDSERSREMFLDWIMVNRPTSNFLLVETAVDELGVGFAYNHEHTTSYIESRGGTVLDTLSYGEVDLLDVVYDISHTPEADAVLYFGPVEFLLKLCERMLAKGISIPVYYLAPYDESNISKEDAPLLFNTTMFSYLSAASTEPMMSTFIDTYYRAYGRYPSYRSALSYEVVNILSRALRLASTDEYKTVAHTLENLESKPGIFHETPPKGLLLEQTIYIEGVEMDTINNVPKFIIYDTVKG</sequence>
<proteinExistence type="predicted"/>
<dbReference type="Gene3D" id="3.40.50.2300">
    <property type="match status" value="2"/>
</dbReference>
<dbReference type="SUPFAM" id="SSF53822">
    <property type="entry name" value="Periplasmic binding protein-like I"/>
    <property type="match status" value="1"/>
</dbReference>
<dbReference type="Pfam" id="PF13458">
    <property type="entry name" value="Peripla_BP_6"/>
    <property type="match status" value="1"/>
</dbReference>
<organism evidence="3">
    <name type="scientific">marine sediment metagenome</name>
    <dbReference type="NCBI Taxonomy" id="412755"/>
    <lineage>
        <taxon>unclassified sequences</taxon>
        <taxon>metagenomes</taxon>
        <taxon>ecological metagenomes</taxon>
    </lineage>
</organism>
<feature type="domain" description="Leucine-binding protein" evidence="2">
    <location>
        <begin position="8"/>
        <end position="259"/>
    </location>
</feature>
<dbReference type="EMBL" id="BARW01006199">
    <property type="protein sequence ID" value="GAI87056.1"/>
    <property type="molecule type" value="Genomic_DNA"/>
</dbReference>
<dbReference type="InterPro" id="IPR028081">
    <property type="entry name" value="Leu-bd"/>
</dbReference>
<name>X1T6Q8_9ZZZZ</name>
<evidence type="ECO:0000259" key="2">
    <source>
        <dbReference type="Pfam" id="PF13458"/>
    </source>
</evidence>
<gene>
    <name evidence="3" type="ORF">S12H4_13000</name>
</gene>
<feature type="non-terminal residue" evidence="3">
    <location>
        <position position="1"/>
    </location>
</feature>
<dbReference type="InterPro" id="IPR028082">
    <property type="entry name" value="Peripla_BP_I"/>
</dbReference>
<keyword evidence="1" id="KW-0732">Signal</keyword>
<evidence type="ECO:0000313" key="3">
    <source>
        <dbReference type="EMBL" id="GAI87056.1"/>
    </source>
</evidence>
<accession>X1T6Q8</accession>